<feature type="region of interest" description="Disordered" evidence="1">
    <location>
        <begin position="48"/>
        <end position="115"/>
    </location>
</feature>
<evidence type="ECO:0000313" key="3">
    <source>
        <dbReference type="Proteomes" id="UP000281128"/>
    </source>
</evidence>
<feature type="compositionally biased region" description="Low complexity" evidence="1">
    <location>
        <begin position="247"/>
        <end position="256"/>
    </location>
</feature>
<feature type="compositionally biased region" description="Acidic residues" evidence="1">
    <location>
        <begin position="160"/>
        <end position="187"/>
    </location>
</feature>
<proteinExistence type="predicted"/>
<dbReference type="OrthoDB" id="7161229at2"/>
<accession>A0A3A8ASQ5</accession>
<feature type="region of interest" description="Disordered" evidence="1">
    <location>
        <begin position="134"/>
        <end position="275"/>
    </location>
</feature>
<gene>
    <name evidence="2" type="ORF">D6850_12100</name>
</gene>
<feature type="compositionally biased region" description="Basic and acidic residues" evidence="1">
    <location>
        <begin position="136"/>
        <end position="149"/>
    </location>
</feature>
<protein>
    <submittedName>
        <fullName evidence="2">Energy transducer TonB</fullName>
    </submittedName>
</protein>
<keyword evidence="3" id="KW-1185">Reference proteome</keyword>
<reference evidence="2 3" key="1">
    <citation type="submission" date="2018-09" db="EMBL/GenBank/DDBJ databases">
        <title>Roseovarius spongiae sp. nov., isolated from a marine sponge.</title>
        <authorList>
            <person name="Zhuang L."/>
            <person name="Luo L."/>
        </authorList>
    </citation>
    <scope>NUCLEOTIDE SEQUENCE [LARGE SCALE GENOMIC DNA]</scope>
    <source>
        <strain evidence="2 3">HN-E21</strain>
    </source>
</reference>
<dbReference type="AlphaFoldDB" id="A0A3A8ASQ5"/>
<dbReference type="EMBL" id="RAPE01000003">
    <property type="protein sequence ID" value="RKF14212.1"/>
    <property type="molecule type" value="Genomic_DNA"/>
</dbReference>
<evidence type="ECO:0000313" key="2">
    <source>
        <dbReference type="EMBL" id="RKF14212.1"/>
    </source>
</evidence>
<sequence length="382" mass="39877">MDTGQIVSGVGHAVLILWALFGNVLNSDPIPFEVTQVSAVSEEQFEAAMAGQSAPQAEAEVISPPAPEAPTDTPDLSSAVDAAPEQPAPDTAETPVPDAAPEEVQTAPPADAEVSTDAPVLAPPEEQDMAALVPEESPRPQERPAERVAPEPVAPPEPDTAIDEVEREEVTPDETAETQAPEEEATAPEEAATEIVTEAEETAPSRSVRPKARPNRPAPPEETPVEETQTAEPETPAPAPTDESDIAAALAAAGAGETEEPQETAQETAAPLGNAGRLTAGQEDALRIAVSNCWNVGSLSSDALNTTVVVAMQMTEDAKPVNGSIRLVSSTGGSEGAARQAFEAARRAIIRCGARGFDLPADKFATWQSIEMTFNPEKMRIK</sequence>
<name>A0A3A8ASQ5_9RHOB</name>
<dbReference type="Proteomes" id="UP000281128">
    <property type="component" value="Unassembled WGS sequence"/>
</dbReference>
<dbReference type="Gene3D" id="3.30.1150.10">
    <property type="match status" value="1"/>
</dbReference>
<evidence type="ECO:0000256" key="1">
    <source>
        <dbReference type="SAM" id="MobiDB-lite"/>
    </source>
</evidence>
<comment type="caution">
    <text evidence="2">The sequence shown here is derived from an EMBL/GenBank/DDBJ whole genome shotgun (WGS) entry which is preliminary data.</text>
</comment>
<organism evidence="2 3">
    <name type="scientific">Roseovarius spongiae</name>
    <dbReference type="NCBI Taxonomy" id="2320272"/>
    <lineage>
        <taxon>Bacteria</taxon>
        <taxon>Pseudomonadati</taxon>
        <taxon>Pseudomonadota</taxon>
        <taxon>Alphaproteobacteria</taxon>
        <taxon>Rhodobacterales</taxon>
        <taxon>Roseobacteraceae</taxon>
        <taxon>Roseovarius</taxon>
    </lineage>
</organism>